<feature type="transmembrane region" description="Helical" evidence="1">
    <location>
        <begin position="22"/>
        <end position="44"/>
    </location>
</feature>
<accession>A0ABD5LWQ8</accession>
<dbReference type="AlphaFoldDB" id="A0ABD5LWQ8"/>
<comment type="caution">
    <text evidence="2">The sequence shown here is derived from an EMBL/GenBank/DDBJ whole genome shotgun (WGS) entry which is preliminary data.</text>
</comment>
<evidence type="ECO:0000256" key="1">
    <source>
        <dbReference type="SAM" id="Phobius"/>
    </source>
</evidence>
<keyword evidence="1" id="KW-0472">Membrane</keyword>
<name>A0ABD5LWQ8_PROMI</name>
<evidence type="ECO:0000313" key="2">
    <source>
        <dbReference type="EMBL" id="MEY2344839.1"/>
    </source>
</evidence>
<gene>
    <name evidence="2" type="ORF">I3679_015335</name>
</gene>
<sequence length="54" mass="5969">MLPIILLSAYGINNPLLLVGDVIGQLVTIISLFLLVCVHYLFVVKCGKKRVIML</sequence>
<dbReference type="EMBL" id="JADQCH020000002">
    <property type="protein sequence ID" value="MEY2344839.1"/>
    <property type="molecule type" value="Genomic_DNA"/>
</dbReference>
<reference evidence="2" key="1">
    <citation type="submission" date="2021-05" db="EMBL/GenBank/DDBJ databases">
        <title>First report of NDM-5 and VEB-6 producing Proteus mirabilis isolated from blood of a sepsis patient in Kolkata, India.</title>
        <authorList>
            <person name="Halder G."/>
            <person name="Chaudhuri B."/>
            <person name="Dutta S."/>
        </authorList>
    </citation>
    <scope>NUCLEOTIDE SEQUENCE [LARGE SCALE GENOMIC DNA]</scope>
    <source>
        <strain evidence="2">7049</strain>
    </source>
</reference>
<organism evidence="2">
    <name type="scientific">Proteus mirabilis</name>
    <dbReference type="NCBI Taxonomy" id="584"/>
    <lineage>
        <taxon>Bacteria</taxon>
        <taxon>Pseudomonadati</taxon>
        <taxon>Pseudomonadota</taxon>
        <taxon>Gammaproteobacteria</taxon>
        <taxon>Enterobacterales</taxon>
        <taxon>Morganellaceae</taxon>
        <taxon>Proteus</taxon>
    </lineage>
</organism>
<keyword evidence="1" id="KW-0812">Transmembrane</keyword>
<keyword evidence="1" id="KW-1133">Transmembrane helix</keyword>
<protein>
    <submittedName>
        <fullName evidence="2">Uncharacterized protein</fullName>
    </submittedName>
</protein>
<proteinExistence type="predicted"/>